<reference evidence="1" key="1">
    <citation type="submission" date="2009-10" db="EMBL/GenBank/DDBJ databases">
        <title>Diversity of trophic interactions inside an arsenic-rich microbial ecosystem.</title>
        <authorList>
            <person name="Bertin P.N."/>
            <person name="Heinrich-Salmeron A."/>
            <person name="Pelletier E."/>
            <person name="Goulhen-Chollet F."/>
            <person name="Arsene-Ploetze F."/>
            <person name="Gallien S."/>
            <person name="Calteau A."/>
            <person name="Vallenet D."/>
            <person name="Casiot C."/>
            <person name="Chane-Woon-Ming B."/>
            <person name="Giloteaux L."/>
            <person name="Barakat M."/>
            <person name="Bonnefoy V."/>
            <person name="Bruneel O."/>
            <person name="Chandler M."/>
            <person name="Cleiss J."/>
            <person name="Duran R."/>
            <person name="Elbaz-Poulichet F."/>
            <person name="Fonknechten N."/>
            <person name="Lauga B."/>
            <person name="Mornico D."/>
            <person name="Ortet P."/>
            <person name="Schaeffer C."/>
            <person name="Siguier P."/>
            <person name="Alexander Thil Smith A."/>
            <person name="Van Dorsselaer A."/>
            <person name="Weissenbach J."/>
            <person name="Medigue C."/>
            <person name="Le Paslier D."/>
        </authorList>
    </citation>
    <scope>NUCLEOTIDE SEQUENCE</scope>
</reference>
<evidence type="ECO:0000313" key="1">
    <source>
        <dbReference type="EMBL" id="CBI07129.1"/>
    </source>
</evidence>
<protein>
    <submittedName>
        <fullName evidence="1">Uncharacterized protein</fullName>
    </submittedName>
</protein>
<name>E6QIR3_9ZZZZ</name>
<gene>
    <name evidence="1" type="ORF">CARN6_0444</name>
</gene>
<organism evidence="1">
    <name type="scientific">mine drainage metagenome</name>
    <dbReference type="NCBI Taxonomy" id="410659"/>
    <lineage>
        <taxon>unclassified sequences</taxon>
        <taxon>metagenomes</taxon>
        <taxon>ecological metagenomes</taxon>
    </lineage>
</organism>
<dbReference type="EMBL" id="CABQ01000066">
    <property type="protein sequence ID" value="CBI07129.1"/>
    <property type="molecule type" value="Genomic_DNA"/>
</dbReference>
<proteinExistence type="predicted"/>
<dbReference type="AlphaFoldDB" id="E6QIR3"/>
<comment type="caution">
    <text evidence="1">The sequence shown here is derived from an EMBL/GenBank/DDBJ whole genome shotgun (WGS) entry which is preliminary data.</text>
</comment>
<sequence>MQKKALSGLLRLRLGLVFGTKLEALPISGNNFTKQRRAVTSRKRLLRHVTDGMQHDANKLVTNA</sequence>
<accession>E6QIR3</accession>